<comment type="caution">
    <text evidence="4">The sequence shown here is derived from an EMBL/GenBank/DDBJ whole genome shotgun (WGS) entry which is preliminary data.</text>
</comment>
<evidence type="ECO:0000313" key="5">
    <source>
        <dbReference type="Proteomes" id="UP000248259"/>
    </source>
</evidence>
<feature type="non-terminal residue" evidence="4">
    <location>
        <position position="747"/>
    </location>
</feature>
<evidence type="ECO:0000256" key="1">
    <source>
        <dbReference type="ARBA" id="ARBA00022737"/>
    </source>
</evidence>
<evidence type="ECO:0000313" key="4">
    <source>
        <dbReference type="EMBL" id="PZA15077.1"/>
    </source>
</evidence>
<keyword evidence="5" id="KW-1185">Reference proteome</keyword>
<name>A0A323URV2_9RHOO</name>
<dbReference type="InterPro" id="IPR045351">
    <property type="entry name" value="DUF6531"/>
</dbReference>
<dbReference type="Pfam" id="PF20148">
    <property type="entry name" value="DUF6531"/>
    <property type="match status" value="1"/>
</dbReference>
<evidence type="ECO:0000259" key="3">
    <source>
        <dbReference type="Pfam" id="PF25023"/>
    </source>
</evidence>
<feature type="domain" description="Teneurin-like YD-shell" evidence="3">
    <location>
        <begin position="556"/>
        <end position="723"/>
    </location>
</feature>
<dbReference type="PANTHER" id="PTHR32305:SF15">
    <property type="entry name" value="PROTEIN RHSA-RELATED"/>
    <property type="match status" value="1"/>
</dbReference>
<gene>
    <name evidence="4" type="ORF">DNK49_18950</name>
</gene>
<dbReference type="PANTHER" id="PTHR32305">
    <property type="match status" value="1"/>
</dbReference>
<sequence>MSGKPAARIGDSVVKGKIVTGSATVLIGDAAEGAADRCPTCKPTVGWPVNPVLGVKLLPAETDFALVAPAPFAFTRSYVSSDARDSALGPGWSIPGEGLGLEVSDTATVLIDAQGRRITFGPLAPGEARFSPSEALWIRRGGPVVPQAEALAPWTGRWAFIPEALQHQPEAIFVVRGTEALHFAPQGEDWRLVAEFDAHGYRTEFAWRQGRPATVVDSAGRRYLFFYVMVAERSRLHGVALVPTSPSPFAPRDTPRTPYGVDPHAPETDWLVRYDYDSAARLVAVRDRSGQIVREFTWTGSVMAGHSQPGGIALHYAWDTPGPEGRVLRQTETDGLSRQFAYHAGHTEVTDSLGRTERYDFEGEGPDTRWTGHTRADGSQLAFEYDGFGRQIASIDPLGRRTTSRYDGQGRLTARSLPDGSAWHYALDDDTGAAREIRGPEGQTWKIQRDERARPVLVTAPDGTTTAYTYDDIDLPDRPTTITDARGGVRRLEWNRLGQLTTHTDCSGRSHRFDYDGEGRLLAERNALGEATRYEHDRLGRVIAVYRPDDSRIAYQYDTLGRVTQLTRSAKGEAHPRTDTLVWDRFGRLTAYRDAGGLTQRYRYDVAGRMVALINENEAQTHFAYDALDRLITETGFDRRTQHYTYNAAGELIARTEASLPEAPVTRYEHNAVGRLIARHLPATACAPAITEHFAWRADGQLASFTSPTAEVRFAFDAAGRVVRESQSHTNQTADPWHYACAHRYGL</sequence>
<keyword evidence="1" id="KW-0677">Repeat</keyword>
<dbReference type="InterPro" id="IPR050708">
    <property type="entry name" value="T6SS_VgrG/RHS"/>
</dbReference>
<dbReference type="InterPro" id="IPR006530">
    <property type="entry name" value="YD"/>
</dbReference>
<proteinExistence type="predicted"/>
<accession>A0A323URV2</accession>
<dbReference type="Pfam" id="PF25023">
    <property type="entry name" value="TEN_YD-shell"/>
    <property type="match status" value="1"/>
</dbReference>
<dbReference type="AlphaFoldDB" id="A0A323URV2"/>
<protein>
    <submittedName>
        <fullName evidence="4">RHS repeat protein</fullName>
    </submittedName>
</protein>
<dbReference type="InterPro" id="IPR056823">
    <property type="entry name" value="TEN-like_YD-shell"/>
</dbReference>
<feature type="domain" description="DUF6531" evidence="2">
    <location>
        <begin position="47"/>
        <end position="120"/>
    </location>
</feature>
<dbReference type="EMBL" id="QKOE01000018">
    <property type="protein sequence ID" value="PZA15077.1"/>
    <property type="molecule type" value="Genomic_DNA"/>
</dbReference>
<dbReference type="InterPro" id="IPR031325">
    <property type="entry name" value="RHS_repeat"/>
</dbReference>
<dbReference type="Pfam" id="PF05593">
    <property type="entry name" value="RHS_repeat"/>
    <property type="match status" value="2"/>
</dbReference>
<reference evidence="4 5" key="1">
    <citation type="submission" date="2018-06" db="EMBL/GenBank/DDBJ databases">
        <title>Azoarcus communis strain SWub3 genome.</title>
        <authorList>
            <person name="Zorraquino Salvo V."/>
            <person name="Toubiana D."/>
            <person name="Blumwald E."/>
        </authorList>
    </citation>
    <scope>NUCLEOTIDE SEQUENCE [LARGE SCALE GENOMIC DNA]</scope>
    <source>
        <strain evidence="4 5">SWub3</strain>
    </source>
</reference>
<dbReference type="Proteomes" id="UP000248259">
    <property type="component" value="Unassembled WGS sequence"/>
</dbReference>
<dbReference type="NCBIfam" id="TIGR01643">
    <property type="entry name" value="YD_repeat_2x"/>
    <property type="match status" value="8"/>
</dbReference>
<evidence type="ECO:0000259" key="2">
    <source>
        <dbReference type="Pfam" id="PF20148"/>
    </source>
</evidence>
<organism evidence="4 5">
    <name type="scientific">Parazoarcus communis SWub3 = DSM 12120</name>
    <dbReference type="NCBI Taxonomy" id="1121029"/>
    <lineage>
        <taxon>Bacteria</taxon>
        <taxon>Pseudomonadati</taxon>
        <taxon>Pseudomonadota</taxon>
        <taxon>Betaproteobacteria</taxon>
        <taxon>Rhodocyclales</taxon>
        <taxon>Zoogloeaceae</taxon>
        <taxon>Parazoarcus</taxon>
    </lineage>
</organism>
<dbReference type="Gene3D" id="2.180.10.10">
    <property type="entry name" value="RHS repeat-associated core"/>
    <property type="match status" value="2"/>
</dbReference>
<dbReference type="SUPFAM" id="SSF50960">
    <property type="entry name" value="TolB, C-terminal domain"/>
    <property type="match status" value="1"/>
</dbReference>